<feature type="domain" description="OmpR/PhoB-type" evidence="10">
    <location>
        <begin position="132"/>
        <end position="232"/>
    </location>
</feature>
<dbReference type="GO" id="GO:0000976">
    <property type="term" value="F:transcription cis-regulatory region binding"/>
    <property type="evidence" value="ECO:0007669"/>
    <property type="project" value="TreeGrafter"/>
</dbReference>
<proteinExistence type="predicted"/>
<evidence type="ECO:0000313" key="12">
    <source>
        <dbReference type="Proteomes" id="UP000028702"/>
    </source>
</evidence>
<accession>A0A081BB31</accession>
<evidence type="ECO:0000256" key="6">
    <source>
        <dbReference type="ARBA" id="ARBA00040524"/>
    </source>
</evidence>
<dbReference type="InterPro" id="IPR001789">
    <property type="entry name" value="Sig_transdc_resp-reg_receiver"/>
</dbReference>
<comment type="caution">
    <text evidence="7">Lacks conserved residue(s) required for the propagation of feature annotation.</text>
</comment>
<dbReference type="AlphaFoldDB" id="A0A081BB31"/>
<feature type="domain" description="Response regulatory" evidence="9">
    <location>
        <begin position="9"/>
        <end position="124"/>
    </location>
</feature>
<name>A0A081BB31_9HYPH</name>
<evidence type="ECO:0000256" key="7">
    <source>
        <dbReference type="PROSITE-ProRule" id="PRU00169"/>
    </source>
</evidence>
<protein>
    <recommendedName>
        <fullName evidence="6">Cell cycle response regulator CtrA</fullName>
    </recommendedName>
</protein>
<evidence type="ECO:0000256" key="3">
    <source>
        <dbReference type="ARBA" id="ARBA00023015"/>
    </source>
</evidence>
<evidence type="ECO:0000313" key="11">
    <source>
        <dbReference type="EMBL" id="GAK45249.1"/>
    </source>
</evidence>
<keyword evidence="12" id="KW-1185">Reference proteome</keyword>
<dbReference type="SUPFAM" id="SSF52172">
    <property type="entry name" value="CheY-like"/>
    <property type="match status" value="1"/>
</dbReference>
<dbReference type="eggNOG" id="COG0745">
    <property type="taxonomic scope" value="Bacteria"/>
</dbReference>
<dbReference type="Pfam" id="PF00486">
    <property type="entry name" value="Trans_reg_C"/>
    <property type="match status" value="1"/>
</dbReference>
<dbReference type="InterPro" id="IPR039420">
    <property type="entry name" value="WalR-like"/>
</dbReference>
<feature type="DNA-binding region" description="OmpR/PhoB-type" evidence="8">
    <location>
        <begin position="132"/>
        <end position="232"/>
    </location>
</feature>
<sequence length="253" mass="27950">MGNKRKKTNLALLEKNAGVAAALERVFAKERADISTIEEYGLDDITDAFAADLNNYQGALIGETQDMEETIRLLRKLGCEVPVVALIDHKNSALSIALLNAGADDVMVKPVNAGEVIERIHAVIRRAHGHPTTSIEIGEITAYLDGRDPEIRGERVKLSHREHTIFTQLALRVGRVVAKETIYDAVYGMRDTQPFDKVVDVYICKLRKKLASYTDGASYIETVYGRGYKLEAPEEITLVRPAPLQSEAVAANF</sequence>
<dbReference type="SUPFAM" id="SSF46894">
    <property type="entry name" value="C-terminal effector domain of the bipartite response regulators"/>
    <property type="match status" value="1"/>
</dbReference>
<dbReference type="SMART" id="SM00862">
    <property type="entry name" value="Trans_reg_C"/>
    <property type="match status" value="1"/>
</dbReference>
<dbReference type="Gene3D" id="1.10.10.10">
    <property type="entry name" value="Winged helix-like DNA-binding domain superfamily/Winged helix DNA-binding domain"/>
    <property type="match status" value="1"/>
</dbReference>
<evidence type="ECO:0000256" key="5">
    <source>
        <dbReference type="ARBA" id="ARBA00023163"/>
    </source>
</evidence>
<keyword evidence="5" id="KW-0804">Transcription</keyword>
<dbReference type="GO" id="GO:0006355">
    <property type="term" value="P:regulation of DNA-templated transcription"/>
    <property type="evidence" value="ECO:0007669"/>
    <property type="project" value="InterPro"/>
</dbReference>
<dbReference type="EMBL" id="BBIO01000008">
    <property type="protein sequence ID" value="GAK45249.1"/>
    <property type="molecule type" value="Genomic_DNA"/>
</dbReference>
<comment type="caution">
    <text evidence="11">The sequence shown here is derived from an EMBL/GenBank/DDBJ whole genome shotgun (WGS) entry which is preliminary data.</text>
</comment>
<dbReference type="PROSITE" id="PS50110">
    <property type="entry name" value="RESPONSE_REGULATORY"/>
    <property type="match status" value="1"/>
</dbReference>
<keyword evidence="3" id="KW-0805">Transcription regulation</keyword>
<evidence type="ECO:0000256" key="1">
    <source>
        <dbReference type="ARBA" id="ARBA00022553"/>
    </source>
</evidence>
<reference evidence="11 12" key="1">
    <citation type="submission" date="2014-07" db="EMBL/GenBank/DDBJ databases">
        <title>Tepidicaulis marinum gen. nov., sp. nov., a novel marine bacterium denitrifying nitrate to nitrous oxide strictly under microaerobic conditions.</title>
        <authorList>
            <person name="Takeuchi M."/>
            <person name="Yamagishi T."/>
            <person name="Kamagata Y."/>
            <person name="Oshima K."/>
            <person name="Hattori M."/>
            <person name="Katayama T."/>
            <person name="Hanada S."/>
            <person name="Tamaki H."/>
            <person name="Marumo K."/>
            <person name="Maeda H."/>
            <person name="Nedachi M."/>
            <person name="Iwasaki W."/>
            <person name="Suwa Y."/>
            <person name="Sakata S."/>
        </authorList>
    </citation>
    <scope>NUCLEOTIDE SEQUENCE [LARGE SCALE GENOMIC DNA]</scope>
    <source>
        <strain evidence="11 12">MA2</strain>
    </source>
</reference>
<evidence type="ECO:0000259" key="10">
    <source>
        <dbReference type="PROSITE" id="PS51755"/>
    </source>
</evidence>
<gene>
    <name evidence="11" type="ORF">M2A_1748</name>
</gene>
<dbReference type="GO" id="GO:0032993">
    <property type="term" value="C:protein-DNA complex"/>
    <property type="evidence" value="ECO:0007669"/>
    <property type="project" value="TreeGrafter"/>
</dbReference>
<evidence type="ECO:0000259" key="9">
    <source>
        <dbReference type="PROSITE" id="PS50110"/>
    </source>
</evidence>
<dbReference type="PROSITE" id="PS51755">
    <property type="entry name" value="OMPR_PHOB"/>
    <property type="match status" value="1"/>
</dbReference>
<keyword evidence="1" id="KW-0597">Phosphoprotein</keyword>
<evidence type="ECO:0000256" key="4">
    <source>
        <dbReference type="ARBA" id="ARBA00023125"/>
    </source>
</evidence>
<keyword evidence="2" id="KW-0902">Two-component regulatory system</keyword>
<dbReference type="InterPro" id="IPR016032">
    <property type="entry name" value="Sig_transdc_resp-reg_C-effctor"/>
</dbReference>
<dbReference type="InterPro" id="IPR036388">
    <property type="entry name" value="WH-like_DNA-bd_sf"/>
</dbReference>
<dbReference type="InterPro" id="IPR001867">
    <property type="entry name" value="OmpR/PhoB-type_DNA-bd"/>
</dbReference>
<dbReference type="InterPro" id="IPR011006">
    <property type="entry name" value="CheY-like_superfamily"/>
</dbReference>
<evidence type="ECO:0000256" key="2">
    <source>
        <dbReference type="ARBA" id="ARBA00023012"/>
    </source>
</evidence>
<keyword evidence="4 8" id="KW-0238">DNA-binding</keyword>
<dbReference type="PANTHER" id="PTHR48111:SF22">
    <property type="entry name" value="REGULATOR OF RPOS"/>
    <property type="match status" value="1"/>
</dbReference>
<dbReference type="Proteomes" id="UP000028702">
    <property type="component" value="Unassembled WGS sequence"/>
</dbReference>
<dbReference type="CDD" id="cd00383">
    <property type="entry name" value="trans_reg_C"/>
    <property type="match status" value="1"/>
</dbReference>
<organism evidence="11 12">
    <name type="scientific">Tepidicaulis marinus</name>
    <dbReference type="NCBI Taxonomy" id="1333998"/>
    <lineage>
        <taxon>Bacteria</taxon>
        <taxon>Pseudomonadati</taxon>
        <taxon>Pseudomonadota</taxon>
        <taxon>Alphaproteobacteria</taxon>
        <taxon>Hyphomicrobiales</taxon>
        <taxon>Parvibaculaceae</taxon>
        <taxon>Tepidicaulis</taxon>
    </lineage>
</organism>
<dbReference type="GO" id="GO:0000156">
    <property type="term" value="F:phosphorelay response regulator activity"/>
    <property type="evidence" value="ECO:0007669"/>
    <property type="project" value="TreeGrafter"/>
</dbReference>
<evidence type="ECO:0000256" key="8">
    <source>
        <dbReference type="PROSITE-ProRule" id="PRU01091"/>
    </source>
</evidence>
<dbReference type="STRING" id="1333998.M2A_1748"/>
<dbReference type="PANTHER" id="PTHR48111">
    <property type="entry name" value="REGULATOR OF RPOS"/>
    <property type="match status" value="1"/>
</dbReference>
<dbReference type="Gene3D" id="3.40.50.2300">
    <property type="match status" value="1"/>
</dbReference>
<dbReference type="GO" id="GO:0005829">
    <property type="term" value="C:cytosol"/>
    <property type="evidence" value="ECO:0007669"/>
    <property type="project" value="TreeGrafter"/>
</dbReference>